<gene>
    <name evidence="9" type="primary">argR</name>
    <name evidence="12" type="ORF">IAD06_01200</name>
</gene>
<keyword evidence="6 9" id="KW-0805">Transcription regulation</keyword>
<name>A0A9D1GCW3_9BACT</name>
<dbReference type="GO" id="GO:0005737">
    <property type="term" value="C:cytoplasm"/>
    <property type="evidence" value="ECO:0007669"/>
    <property type="project" value="UniProtKB-SubCell"/>
</dbReference>
<dbReference type="AlphaFoldDB" id="A0A9D1GCW3"/>
<evidence type="ECO:0000259" key="11">
    <source>
        <dbReference type="Pfam" id="PF02863"/>
    </source>
</evidence>
<comment type="similarity">
    <text evidence="3 9">Belongs to the ArgR family.</text>
</comment>
<comment type="subcellular location">
    <subcellularLocation>
        <location evidence="1 9">Cytoplasm</location>
    </subcellularLocation>
</comment>
<evidence type="ECO:0000256" key="7">
    <source>
        <dbReference type="ARBA" id="ARBA00023125"/>
    </source>
</evidence>
<dbReference type="SUPFAM" id="SSF55252">
    <property type="entry name" value="C-terminal domain of arginine repressor"/>
    <property type="match status" value="1"/>
</dbReference>
<dbReference type="EMBL" id="DVKT01000006">
    <property type="protein sequence ID" value="HIT38643.1"/>
    <property type="molecule type" value="Genomic_DNA"/>
</dbReference>
<dbReference type="GO" id="GO:0003700">
    <property type="term" value="F:DNA-binding transcription factor activity"/>
    <property type="evidence" value="ECO:0007669"/>
    <property type="project" value="UniProtKB-UniRule"/>
</dbReference>
<comment type="function">
    <text evidence="9">Regulates arginine biosynthesis genes.</text>
</comment>
<dbReference type="GO" id="GO:0006526">
    <property type="term" value="P:L-arginine biosynthetic process"/>
    <property type="evidence" value="ECO:0007669"/>
    <property type="project" value="UniProtKB-KW"/>
</dbReference>
<sequence length="158" mass="17262">MKDKVNRLEAIKSIVSANRVSGQEELLQRLREQGFDLTQATLSRDLKQLQIVKVSLPAGGYQYILPELAGLSRRPKISRGGSFAASNGFLSISFSGNMAVIKTRPGYAGSTASDIDAHTLPELLGTIAGDDTVLLIWREEVSRERAVEALRIIIPNIQ</sequence>
<evidence type="ECO:0000256" key="9">
    <source>
        <dbReference type="HAMAP-Rule" id="MF_00173"/>
    </source>
</evidence>
<comment type="pathway">
    <text evidence="2 9">Amino-acid biosynthesis; L-arginine biosynthesis [regulation].</text>
</comment>
<dbReference type="GO" id="GO:0003677">
    <property type="term" value="F:DNA binding"/>
    <property type="evidence" value="ECO:0007669"/>
    <property type="project" value="UniProtKB-KW"/>
</dbReference>
<dbReference type="GO" id="GO:1900079">
    <property type="term" value="P:regulation of arginine biosynthetic process"/>
    <property type="evidence" value="ECO:0007669"/>
    <property type="project" value="UniProtKB-UniRule"/>
</dbReference>
<organism evidence="12 13">
    <name type="scientific">Candidatus Caccoplasma intestinavium</name>
    <dbReference type="NCBI Taxonomy" id="2840716"/>
    <lineage>
        <taxon>Bacteria</taxon>
        <taxon>Pseudomonadati</taxon>
        <taxon>Bacteroidota</taxon>
        <taxon>Bacteroidia</taxon>
        <taxon>Bacteroidales</taxon>
        <taxon>Bacteroidaceae</taxon>
        <taxon>Bacteroidaceae incertae sedis</taxon>
        <taxon>Candidatus Caccoplasma</taxon>
    </lineage>
</organism>
<dbReference type="HAMAP" id="MF_00173">
    <property type="entry name" value="Arg_repressor"/>
    <property type="match status" value="1"/>
</dbReference>
<keyword evidence="9" id="KW-0678">Repressor</keyword>
<dbReference type="InterPro" id="IPR020900">
    <property type="entry name" value="Arg_repress_DNA-bd"/>
</dbReference>
<dbReference type="PRINTS" id="PR01467">
    <property type="entry name" value="ARGREPRESSOR"/>
</dbReference>
<dbReference type="GO" id="GO:0051259">
    <property type="term" value="P:protein complex oligomerization"/>
    <property type="evidence" value="ECO:0007669"/>
    <property type="project" value="InterPro"/>
</dbReference>
<evidence type="ECO:0000256" key="2">
    <source>
        <dbReference type="ARBA" id="ARBA00005040"/>
    </source>
</evidence>
<protein>
    <recommendedName>
        <fullName evidence="4 9">Arginine repressor</fullName>
    </recommendedName>
</protein>
<proteinExistence type="inferred from homology"/>
<dbReference type="InterPro" id="IPR020899">
    <property type="entry name" value="Arg_repress_C"/>
</dbReference>
<feature type="domain" description="Arginine repressor C-terminal" evidence="11">
    <location>
        <begin position="87"/>
        <end position="150"/>
    </location>
</feature>
<dbReference type="PANTHER" id="PTHR34471">
    <property type="entry name" value="ARGININE REPRESSOR"/>
    <property type="match status" value="1"/>
</dbReference>
<feature type="domain" description="Arginine repressor DNA-binding" evidence="10">
    <location>
        <begin position="4"/>
        <end position="67"/>
    </location>
</feature>
<dbReference type="Gene3D" id="3.30.1360.40">
    <property type="match status" value="1"/>
</dbReference>
<keyword evidence="9" id="KW-0055">Arginine biosynthesis</keyword>
<dbReference type="Pfam" id="PF02863">
    <property type="entry name" value="Arg_repressor_C"/>
    <property type="match status" value="1"/>
</dbReference>
<evidence type="ECO:0000256" key="1">
    <source>
        <dbReference type="ARBA" id="ARBA00004496"/>
    </source>
</evidence>
<dbReference type="SUPFAM" id="SSF46785">
    <property type="entry name" value="Winged helix' DNA-binding domain"/>
    <property type="match status" value="1"/>
</dbReference>
<evidence type="ECO:0000256" key="5">
    <source>
        <dbReference type="ARBA" id="ARBA00022490"/>
    </source>
</evidence>
<evidence type="ECO:0000256" key="6">
    <source>
        <dbReference type="ARBA" id="ARBA00023015"/>
    </source>
</evidence>
<evidence type="ECO:0000256" key="3">
    <source>
        <dbReference type="ARBA" id="ARBA00008316"/>
    </source>
</evidence>
<evidence type="ECO:0000313" key="12">
    <source>
        <dbReference type="EMBL" id="HIT38643.1"/>
    </source>
</evidence>
<keyword evidence="5 9" id="KW-0963">Cytoplasm</keyword>
<evidence type="ECO:0000256" key="4">
    <source>
        <dbReference type="ARBA" id="ARBA00021148"/>
    </source>
</evidence>
<evidence type="ECO:0000259" key="10">
    <source>
        <dbReference type="Pfam" id="PF01316"/>
    </source>
</evidence>
<keyword evidence="9" id="KW-0028">Amino-acid biosynthesis</keyword>
<evidence type="ECO:0000313" key="13">
    <source>
        <dbReference type="Proteomes" id="UP000886722"/>
    </source>
</evidence>
<evidence type="ECO:0000256" key="8">
    <source>
        <dbReference type="ARBA" id="ARBA00023163"/>
    </source>
</evidence>
<keyword evidence="7 9" id="KW-0238">DNA-binding</keyword>
<dbReference type="Proteomes" id="UP000886722">
    <property type="component" value="Unassembled WGS sequence"/>
</dbReference>
<dbReference type="Gene3D" id="1.10.10.10">
    <property type="entry name" value="Winged helix-like DNA-binding domain superfamily/Winged helix DNA-binding domain"/>
    <property type="match status" value="1"/>
</dbReference>
<comment type="caution">
    <text evidence="12">The sequence shown here is derived from an EMBL/GenBank/DDBJ whole genome shotgun (WGS) entry which is preliminary data.</text>
</comment>
<reference evidence="12" key="1">
    <citation type="submission" date="2020-10" db="EMBL/GenBank/DDBJ databases">
        <authorList>
            <person name="Gilroy R."/>
        </authorList>
    </citation>
    <scope>NUCLEOTIDE SEQUENCE</scope>
    <source>
        <strain evidence="12">21143</strain>
    </source>
</reference>
<dbReference type="GO" id="GO:0034618">
    <property type="term" value="F:arginine binding"/>
    <property type="evidence" value="ECO:0007669"/>
    <property type="project" value="InterPro"/>
</dbReference>
<accession>A0A9D1GCW3</accession>
<dbReference type="Pfam" id="PF01316">
    <property type="entry name" value="Arg_repressor"/>
    <property type="match status" value="1"/>
</dbReference>
<keyword evidence="8 9" id="KW-0804">Transcription</keyword>
<dbReference type="InterPro" id="IPR036251">
    <property type="entry name" value="Arg_repress_C_sf"/>
</dbReference>
<dbReference type="InterPro" id="IPR036388">
    <property type="entry name" value="WH-like_DNA-bd_sf"/>
</dbReference>
<dbReference type="InterPro" id="IPR001669">
    <property type="entry name" value="Arg_repress"/>
</dbReference>
<reference evidence="12" key="2">
    <citation type="journal article" date="2021" name="PeerJ">
        <title>Extensive microbial diversity within the chicken gut microbiome revealed by metagenomics and culture.</title>
        <authorList>
            <person name="Gilroy R."/>
            <person name="Ravi A."/>
            <person name="Getino M."/>
            <person name="Pursley I."/>
            <person name="Horton D.L."/>
            <person name="Alikhan N.F."/>
            <person name="Baker D."/>
            <person name="Gharbi K."/>
            <person name="Hall N."/>
            <person name="Watson M."/>
            <person name="Adriaenssens E.M."/>
            <person name="Foster-Nyarko E."/>
            <person name="Jarju S."/>
            <person name="Secka A."/>
            <person name="Antonio M."/>
            <person name="Oren A."/>
            <person name="Chaudhuri R.R."/>
            <person name="La Ragione R."/>
            <person name="Hildebrand F."/>
            <person name="Pallen M.J."/>
        </authorList>
    </citation>
    <scope>NUCLEOTIDE SEQUENCE</scope>
    <source>
        <strain evidence="12">21143</strain>
    </source>
</reference>
<dbReference type="PANTHER" id="PTHR34471:SF1">
    <property type="entry name" value="ARGININE REPRESSOR"/>
    <property type="match status" value="1"/>
</dbReference>
<dbReference type="InterPro" id="IPR036390">
    <property type="entry name" value="WH_DNA-bd_sf"/>
</dbReference>